<proteinExistence type="predicted"/>
<dbReference type="PANTHER" id="PTHR42695">
    <property type="entry name" value="GLUTAMINE AMIDOTRANSFERASE YLR126C-RELATED"/>
    <property type="match status" value="1"/>
</dbReference>
<dbReference type="OrthoDB" id="92161at2759"/>
<reference evidence="2 3" key="1">
    <citation type="submission" date="2017-12" db="EMBL/GenBank/DDBJ databases">
        <title>Sequencing, de novo assembly and annotation of complete genome of a new Thraustochytrid species, strain FCC1311.</title>
        <authorList>
            <person name="Sedici K."/>
            <person name="Godart F."/>
            <person name="Aiese Cigliano R."/>
            <person name="Sanseverino W."/>
            <person name="Barakat M."/>
            <person name="Ortet P."/>
            <person name="Marechal E."/>
            <person name="Cagnac O."/>
            <person name="Amato A."/>
        </authorList>
    </citation>
    <scope>NUCLEOTIDE SEQUENCE [LARGE SCALE GENOMIC DNA]</scope>
</reference>
<dbReference type="InterPro" id="IPR036322">
    <property type="entry name" value="WD40_repeat_dom_sf"/>
</dbReference>
<dbReference type="InterPro" id="IPR015943">
    <property type="entry name" value="WD40/YVTN_repeat-like_dom_sf"/>
</dbReference>
<dbReference type="Proteomes" id="UP000241890">
    <property type="component" value="Unassembled WGS sequence"/>
</dbReference>
<dbReference type="InParanoid" id="A0A2R5G1C8"/>
<dbReference type="InterPro" id="IPR044992">
    <property type="entry name" value="ChyE-like"/>
</dbReference>
<dbReference type="Gene3D" id="3.40.50.880">
    <property type="match status" value="1"/>
</dbReference>
<accession>A0A2R5G1C8</accession>
<name>A0A2R5G1C8_9STRA</name>
<protein>
    <submittedName>
        <fullName evidence="2">Nuclear distribution protein PAC1-1</fullName>
    </submittedName>
</protein>
<evidence type="ECO:0000313" key="3">
    <source>
        <dbReference type="Proteomes" id="UP000241890"/>
    </source>
</evidence>
<dbReference type="PROSITE" id="PS50082">
    <property type="entry name" value="WD_REPEATS_2"/>
    <property type="match status" value="1"/>
</dbReference>
<dbReference type="SUPFAM" id="SSF52317">
    <property type="entry name" value="Class I glutamine amidotransferase-like"/>
    <property type="match status" value="1"/>
</dbReference>
<comment type="caution">
    <text evidence="2">The sequence shown here is derived from an EMBL/GenBank/DDBJ whole genome shotgun (WGS) entry which is preliminary data.</text>
</comment>
<dbReference type="EMBL" id="BEYU01000009">
    <property type="protein sequence ID" value="GBG24827.1"/>
    <property type="molecule type" value="Genomic_DNA"/>
</dbReference>
<dbReference type="InterPro" id="IPR029062">
    <property type="entry name" value="Class_I_gatase-like"/>
</dbReference>
<keyword evidence="1" id="KW-0853">WD repeat</keyword>
<gene>
    <name evidence="2" type="ORF">FCC1311_010452</name>
</gene>
<dbReference type="CDD" id="cd01741">
    <property type="entry name" value="GATase1_1"/>
    <property type="match status" value="1"/>
</dbReference>
<dbReference type="PROSITE" id="PS50294">
    <property type="entry name" value="WD_REPEATS_REGION"/>
    <property type="match status" value="1"/>
</dbReference>
<dbReference type="Pfam" id="PF00400">
    <property type="entry name" value="WD40"/>
    <property type="match status" value="2"/>
</dbReference>
<dbReference type="SUPFAM" id="SSF50978">
    <property type="entry name" value="WD40 repeat-like"/>
    <property type="match status" value="1"/>
</dbReference>
<dbReference type="SMART" id="SM00320">
    <property type="entry name" value="WD40"/>
    <property type="match status" value="3"/>
</dbReference>
<evidence type="ECO:0000313" key="2">
    <source>
        <dbReference type="EMBL" id="GBG24827.1"/>
    </source>
</evidence>
<dbReference type="GO" id="GO:0005829">
    <property type="term" value="C:cytosol"/>
    <property type="evidence" value="ECO:0007669"/>
    <property type="project" value="TreeGrafter"/>
</dbReference>
<keyword evidence="3" id="KW-1185">Reference proteome</keyword>
<feature type="repeat" description="WD" evidence="1">
    <location>
        <begin position="567"/>
        <end position="600"/>
    </location>
</feature>
<dbReference type="AlphaFoldDB" id="A0A2R5G1C8"/>
<organism evidence="2 3">
    <name type="scientific">Hondaea fermentalgiana</name>
    <dbReference type="NCBI Taxonomy" id="2315210"/>
    <lineage>
        <taxon>Eukaryota</taxon>
        <taxon>Sar</taxon>
        <taxon>Stramenopiles</taxon>
        <taxon>Bigyra</taxon>
        <taxon>Labyrinthulomycetes</taxon>
        <taxon>Thraustochytrida</taxon>
        <taxon>Thraustochytriidae</taxon>
        <taxon>Hondaea</taxon>
    </lineage>
</organism>
<sequence>MSVLRAAVLVCEDKEVWSDLGPIWARALFGAEGEEGDSGAQEVLVRHAGDDEEHLQQEGEAAGRLAAGPRQEVVFFNVVKRELPRKDLLFRSGQDGGIDLIVLTGSRHSVNDPDQAEWLGPLEDLVRLVVRERPAGFEERTLVRPRVIAGCFGAQVVAKALGGQVAKNPDSRFVFGAERIEPTPALGLMRWAPLGAGPMRVLESHGECVETLPPGSVHLASSPSCRNEMFFIPVLAPNVEPNAPGGVLALQSHPEFEIEHMLDRILPSIDAAGLVDARQASQGVASMDEGPLNDSRLLAMLRSFAWGETVSARVALDNSINSEHGNDSNQERLEHLVNGLREAFHAECRRLASSYEEALAAYRAKDPSTAAGEADANYATYSSESDKQRVACAEALLRGEAGLPDLLSGDFPQGHGDRATVIDSSKNLERLPFSDANRERFAMRGMHTMNILCVAATRVGALGRPLVFSGGADKLFCATDPATGRQAFGPFRCTAPVVGIKFRPKTTMTTTTTTTKNCEQPEALVICMDGKVNLLRTKASLADLVSQEGASTLSETGMELVPGSEIIKGHTKMATALAWSEDGAWFASAGRDHTVHVYQVGSQVGDDANAGASDRPIQHARTLQCADCPDALAFVECLGSLCLVVAVRGDYRLQYLCVERREDSATLPVGSVLKVNMNAKGDDFVSFSVLDMACAPGGLPILAVATDKSRIILFKAGSTQQFRNLYGHTCSEFSRSRIAWDPTGRYVVSNSETPVGIVVWDVATGEKVQELQGHAQSIRDVAVLDEDCAPFAGHVLTCSFDRSVQLFPPALESSKKG</sequence>
<dbReference type="PANTHER" id="PTHR42695:SF5">
    <property type="entry name" value="GLUTAMINE AMIDOTRANSFERASE YLR126C-RELATED"/>
    <property type="match status" value="1"/>
</dbReference>
<dbReference type="Gene3D" id="2.130.10.10">
    <property type="entry name" value="YVTN repeat-like/Quinoprotein amine dehydrogenase"/>
    <property type="match status" value="2"/>
</dbReference>
<evidence type="ECO:0000256" key="1">
    <source>
        <dbReference type="PROSITE-ProRule" id="PRU00221"/>
    </source>
</evidence>
<dbReference type="InterPro" id="IPR001680">
    <property type="entry name" value="WD40_rpt"/>
</dbReference>